<dbReference type="EMBL" id="QSPP01000015">
    <property type="protein sequence ID" value="RGJ89088.1"/>
    <property type="molecule type" value="Genomic_DNA"/>
</dbReference>
<name>A0A3E4JQC5_PHOVU</name>
<sequence>MKYILIISLLIIQALQLQAQLYRCNIPWVDLSSDYTRQTVIAKGTPSLYNGHPTTLLLDDQRTVFCVWSNGHGGKASFMGISEDAGMNWKVHKTPTDWQNMSNCPSIYRMTDKKGKQRLFIFCGSPNMGYSYSEDNGKSWSKVKSLGKPCVMAFTSIVRLNNGDYMGFYHRGYKDRDQSPLTLWSAISHDGGITWNESVKIAEVEKRSPCEPCVFRAPNGKRLVCIARENKRVGLSLMMYSDDEGKTWSAVKETPWGLTGDRHVIRFTEDGRMVAVFRDMAPNSPTKGHFVAWVGHYKDLVEGTSGQYRIKLLHSFAGSDCGYPGLEVMPDGSLLAVTYIKNEPGNTKHSIVQVKFDLKDTDKLLTHDIKH</sequence>
<evidence type="ECO:0000259" key="1">
    <source>
        <dbReference type="Pfam" id="PF13088"/>
    </source>
</evidence>
<protein>
    <submittedName>
        <fullName evidence="2">Exo-alpha-sialidase</fullName>
    </submittedName>
</protein>
<dbReference type="Gene3D" id="2.120.10.10">
    <property type="match status" value="2"/>
</dbReference>
<dbReference type="InterPro" id="IPR002860">
    <property type="entry name" value="BNR_rpt"/>
</dbReference>
<dbReference type="PANTHER" id="PTHR43752:SF2">
    <property type="entry name" value="BNR_ASP-BOX REPEAT FAMILY PROTEIN"/>
    <property type="match status" value="1"/>
</dbReference>
<dbReference type="Proteomes" id="UP000260640">
    <property type="component" value="Unassembled WGS sequence"/>
</dbReference>
<reference evidence="2 3" key="1">
    <citation type="submission" date="2018-08" db="EMBL/GenBank/DDBJ databases">
        <title>A genome reference for cultivated species of the human gut microbiota.</title>
        <authorList>
            <person name="Zou Y."/>
            <person name="Xue W."/>
            <person name="Luo G."/>
        </authorList>
    </citation>
    <scope>NUCLEOTIDE SEQUENCE [LARGE SCALE GENOMIC DNA]</scope>
    <source>
        <strain evidence="2 3">TM05-16</strain>
    </source>
</reference>
<dbReference type="Pfam" id="PF02012">
    <property type="entry name" value="BNR"/>
    <property type="match status" value="1"/>
</dbReference>
<dbReference type="RefSeq" id="WP_117699739.1">
    <property type="nucleotide sequence ID" value="NZ_JACBPY010000081.1"/>
</dbReference>
<accession>A0A3E4JQC5</accession>
<dbReference type="AlphaFoldDB" id="A0A3E4JQC5"/>
<dbReference type="InterPro" id="IPR011040">
    <property type="entry name" value="Sialidase"/>
</dbReference>
<evidence type="ECO:0000313" key="3">
    <source>
        <dbReference type="Proteomes" id="UP000260640"/>
    </source>
</evidence>
<feature type="domain" description="Sialidase" evidence="1">
    <location>
        <begin position="52"/>
        <end position="202"/>
    </location>
</feature>
<evidence type="ECO:0000313" key="2">
    <source>
        <dbReference type="EMBL" id="RGJ89088.1"/>
    </source>
</evidence>
<dbReference type="SUPFAM" id="SSF50939">
    <property type="entry name" value="Sialidases"/>
    <property type="match status" value="1"/>
</dbReference>
<proteinExistence type="predicted"/>
<dbReference type="Pfam" id="PF13088">
    <property type="entry name" value="BNR_2"/>
    <property type="match status" value="1"/>
</dbReference>
<gene>
    <name evidence="2" type="ORF">DXD46_07395</name>
</gene>
<organism evidence="2 3">
    <name type="scientific">Phocaeicola vulgatus</name>
    <name type="common">Bacteroides vulgatus</name>
    <dbReference type="NCBI Taxonomy" id="821"/>
    <lineage>
        <taxon>Bacteria</taxon>
        <taxon>Pseudomonadati</taxon>
        <taxon>Bacteroidota</taxon>
        <taxon>Bacteroidia</taxon>
        <taxon>Bacteroidales</taxon>
        <taxon>Bacteroidaceae</taxon>
        <taxon>Phocaeicola</taxon>
    </lineage>
</organism>
<dbReference type="CDD" id="cd15482">
    <property type="entry name" value="Sialidase_non-viral"/>
    <property type="match status" value="1"/>
</dbReference>
<comment type="caution">
    <text evidence="2">The sequence shown here is derived from an EMBL/GenBank/DDBJ whole genome shotgun (WGS) entry which is preliminary data.</text>
</comment>
<dbReference type="PANTHER" id="PTHR43752">
    <property type="entry name" value="BNR/ASP-BOX REPEAT FAMILY PROTEIN"/>
    <property type="match status" value="1"/>
</dbReference>
<dbReference type="InterPro" id="IPR036278">
    <property type="entry name" value="Sialidase_sf"/>
</dbReference>